<dbReference type="SUPFAM" id="SSF53383">
    <property type="entry name" value="PLP-dependent transferases"/>
    <property type="match status" value="1"/>
</dbReference>
<sequence length="411" mass="47105">MKNLYLQGVEKTDNKHILIRGIKYLDFTSGNFLGLKSHEKLKDAAKKAIDLYGIDSEVVPVNSKAIDIYLEVKTEITKLKKQEDTILYNSGYNINAGVIPTIFDEKDIIFSDSENFIELYQGIYKSGAHLIRYKHNNIEDLKNKIKKNRDKFKKAGVITDTIFNTDGQKAKLKEIVKLKEEFDFIFIVDESNADGIYGGDLGGVVLEQKVEDEVDIIVGSFSKNLGVLGEYVSGKVDYINLLMKNSLNKNIFYKSVMTPIFINSLKTALDIIKDEEERREKVLKYSEKIREELMRMEFNIAHSASHIIPIVFNTNEEAILLSKFLYKNGILVSTSIAKNTIKPRIKIYISTLLEDEDIEILLKNLKEFKEKNEIKKEVIETPKENLESLVKTPENEEVIDEDLLENLTIED</sequence>
<evidence type="ECO:0000256" key="1">
    <source>
        <dbReference type="ARBA" id="ARBA00001933"/>
    </source>
</evidence>
<dbReference type="InterPro" id="IPR015422">
    <property type="entry name" value="PyrdxlP-dep_Trfase_small"/>
</dbReference>
<dbReference type="GO" id="GO:0030170">
    <property type="term" value="F:pyridoxal phosphate binding"/>
    <property type="evidence" value="ECO:0007669"/>
    <property type="project" value="InterPro"/>
</dbReference>
<accession>A0AA46I663</accession>
<dbReference type="Pfam" id="PF00155">
    <property type="entry name" value="Aminotran_1_2"/>
    <property type="match status" value="1"/>
</dbReference>
<reference evidence="4 5" key="1">
    <citation type="submission" date="2019-03" db="EMBL/GenBank/DDBJ databases">
        <title>Genomic Encyclopedia of Type Strains, Phase IV (KMG-IV): sequencing the most valuable type-strain genomes for metagenomic binning, comparative biology and taxonomic classification.</title>
        <authorList>
            <person name="Goeker M."/>
        </authorList>
    </citation>
    <scope>NUCLEOTIDE SEQUENCE [LARGE SCALE GENOMIC DNA]</scope>
    <source>
        <strain evidence="4 5">DSM 100055</strain>
    </source>
</reference>
<dbReference type="GO" id="GO:0016740">
    <property type="term" value="F:transferase activity"/>
    <property type="evidence" value="ECO:0007669"/>
    <property type="project" value="UniProtKB-KW"/>
</dbReference>
<dbReference type="Gene3D" id="3.90.1150.10">
    <property type="entry name" value="Aspartate Aminotransferase, domain 1"/>
    <property type="match status" value="1"/>
</dbReference>
<comment type="caution">
    <text evidence="4">The sequence shown here is derived from an EMBL/GenBank/DDBJ whole genome shotgun (WGS) entry which is preliminary data.</text>
</comment>
<dbReference type="Gene3D" id="3.40.640.10">
    <property type="entry name" value="Type I PLP-dependent aspartate aminotransferase-like (Major domain)"/>
    <property type="match status" value="1"/>
</dbReference>
<comment type="cofactor">
    <cofactor evidence="1">
        <name>pyridoxal 5'-phosphate</name>
        <dbReference type="ChEBI" id="CHEBI:597326"/>
    </cofactor>
</comment>
<dbReference type="InterPro" id="IPR015421">
    <property type="entry name" value="PyrdxlP-dep_Trfase_major"/>
</dbReference>
<dbReference type="InterPro" id="IPR015424">
    <property type="entry name" value="PyrdxlP-dep_Trfase"/>
</dbReference>
<dbReference type="AlphaFoldDB" id="A0AA46I663"/>
<feature type="domain" description="Aminotransferase class I/classII large" evidence="3">
    <location>
        <begin position="23"/>
        <end position="364"/>
    </location>
</feature>
<organism evidence="4 5">
    <name type="scientific">Hypnocyclicus thermotrophus</name>
    <dbReference type="NCBI Taxonomy" id="1627895"/>
    <lineage>
        <taxon>Bacteria</taxon>
        <taxon>Fusobacteriati</taxon>
        <taxon>Fusobacteriota</taxon>
        <taxon>Fusobacteriia</taxon>
        <taxon>Fusobacteriales</taxon>
        <taxon>Fusobacteriaceae</taxon>
        <taxon>Hypnocyclicus</taxon>
    </lineage>
</organism>
<dbReference type="PANTHER" id="PTHR13693">
    <property type="entry name" value="CLASS II AMINOTRANSFERASE/8-AMINO-7-OXONONANOATE SYNTHASE"/>
    <property type="match status" value="1"/>
</dbReference>
<keyword evidence="5" id="KW-1185">Reference proteome</keyword>
<dbReference type="InterPro" id="IPR004839">
    <property type="entry name" value="Aminotransferase_I/II_large"/>
</dbReference>
<proteinExistence type="predicted"/>
<dbReference type="EMBL" id="SOBG01000001">
    <property type="protein sequence ID" value="TDT72219.1"/>
    <property type="molecule type" value="Genomic_DNA"/>
</dbReference>
<protein>
    <submittedName>
        <fullName evidence="4">Glycine C-acetyltransferase/8-amino-7-oxononanoate synthase</fullName>
    </submittedName>
</protein>
<name>A0AA46I663_9FUSO</name>
<dbReference type="Proteomes" id="UP000294678">
    <property type="component" value="Unassembled WGS sequence"/>
</dbReference>
<evidence type="ECO:0000313" key="4">
    <source>
        <dbReference type="EMBL" id="TDT72219.1"/>
    </source>
</evidence>
<dbReference type="RefSeq" id="WP_134111751.1">
    <property type="nucleotide sequence ID" value="NZ_SOBG01000001.1"/>
</dbReference>
<gene>
    <name evidence="4" type="ORF">EV215_0006</name>
</gene>
<evidence type="ECO:0000313" key="5">
    <source>
        <dbReference type="Proteomes" id="UP000294678"/>
    </source>
</evidence>
<dbReference type="InterPro" id="IPR050087">
    <property type="entry name" value="AON_synthase_class-II"/>
</dbReference>
<evidence type="ECO:0000256" key="2">
    <source>
        <dbReference type="ARBA" id="ARBA00022679"/>
    </source>
</evidence>
<keyword evidence="2" id="KW-0808">Transferase</keyword>
<evidence type="ECO:0000259" key="3">
    <source>
        <dbReference type="Pfam" id="PF00155"/>
    </source>
</evidence>